<keyword evidence="2 5" id="KW-0812">Transmembrane</keyword>
<comment type="caution">
    <text evidence="7">The sequence shown here is derived from an EMBL/GenBank/DDBJ whole genome shotgun (WGS) entry which is preliminary data.</text>
</comment>
<dbReference type="EMBL" id="JAXAVW010000013">
    <property type="protein sequence ID" value="MDX8031925.1"/>
    <property type="molecule type" value="Genomic_DNA"/>
</dbReference>
<feature type="transmembrane region" description="Helical" evidence="5">
    <location>
        <begin position="120"/>
        <end position="140"/>
    </location>
</feature>
<evidence type="ECO:0000313" key="7">
    <source>
        <dbReference type="EMBL" id="MDX8031925.1"/>
    </source>
</evidence>
<dbReference type="InterPro" id="IPR009908">
    <property type="entry name" value="Methylamine_util_MauE"/>
</dbReference>
<feature type="transmembrane region" description="Helical" evidence="5">
    <location>
        <begin position="147"/>
        <end position="166"/>
    </location>
</feature>
<dbReference type="Pfam" id="PF07291">
    <property type="entry name" value="MauE"/>
    <property type="match status" value="1"/>
</dbReference>
<keyword evidence="3 5" id="KW-1133">Transmembrane helix</keyword>
<sequence length="177" mass="17940">MVLSVVASALCGLVLLVSALSKVRGKTDYADFVATVPAFGIPARWTSFFAVATVVAEFGIALVLLGSVLAGRWFAVAGLVLAVGLFGVLTAAVWRAVARGSGAVCRCFGRTRTTLTRWHVVRNASLFGVAVLGLISAGVADVEAGPAAVSLAVVVGTVGAVLVVRFDDLADLVAGPA</sequence>
<evidence type="ECO:0000256" key="2">
    <source>
        <dbReference type="ARBA" id="ARBA00022692"/>
    </source>
</evidence>
<name>A0ABU4T194_9PSEU</name>
<keyword evidence="8" id="KW-1185">Reference proteome</keyword>
<evidence type="ECO:0000256" key="3">
    <source>
        <dbReference type="ARBA" id="ARBA00022989"/>
    </source>
</evidence>
<organism evidence="7 8">
    <name type="scientific">Lentzea miocenica</name>
    <dbReference type="NCBI Taxonomy" id="3095431"/>
    <lineage>
        <taxon>Bacteria</taxon>
        <taxon>Bacillati</taxon>
        <taxon>Actinomycetota</taxon>
        <taxon>Actinomycetes</taxon>
        <taxon>Pseudonocardiales</taxon>
        <taxon>Pseudonocardiaceae</taxon>
        <taxon>Lentzea</taxon>
    </lineage>
</organism>
<feature type="domain" description="Methylamine utilisation protein MauE" evidence="6">
    <location>
        <begin position="3"/>
        <end position="135"/>
    </location>
</feature>
<evidence type="ECO:0000259" key="6">
    <source>
        <dbReference type="Pfam" id="PF07291"/>
    </source>
</evidence>
<dbReference type="Proteomes" id="UP001285521">
    <property type="component" value="Unassembled WGS sequence"/>
</dbReference>
<protein>
    <submittedName>
        <fullName evidence="7">Methylamine utilization protein MauE</fullName>
    </submittedName>
</protein>
<proteinExistence type="predicted"/>
<keyword evidence="4 5" id="KW-0472">Membrane</keyword>
<accession>A0ABU4T194</accession>
<evidence type="ECO:0000256" key="1">
    <source>
        <dbReference type="ARBA" id="ARBA00004141"/>
    </source>
</evidence>
<evidence type="ECO:0000313" key="8">
    <source>
        <dbReference type="Proteomes" id="UP001285521"/>
    </source>
</evidence>
<feature type="transmembrane region" description="Helical" evidence="5">
    <location>
        <begin position="73"/>
        <end position="94"/>
    </location>
</feature>
<comment type="subcellular location">
    <subcellularLocation>
        <location evidence="1">Membrane</location>
        <topology evidence="1">Multi-pass membrane protein</topology>
    </subcellularLocation>
</comment>
<gene>
    <name evidence="7" type="ORF">SK803_17000</name>
</gene>
<evidence type="ECO:0000256" key="4">
    <source>
        <dbReference type="ARBA" id="ARBA00023136"/>
    </source>
</evidence>
<reference evidence="7 8" key="1">
    <citation type="submission" date="2023-11" db="EMBL/GenBank/DDBJ databases">
        <title>Lentzea sokolovensis, sp. nov., Lentzea kristufkii, sp. nov., and Lentzea miocenensis, sp. nov., rare actinobacteria from Sokolov Coal Basin, Miocene lacustrine sediment, Czech Republic.</title>
        <authorList>
            <person name="Lara A."/>
            <person name="Kotroba L."/>
            <person name="Nouioui I."/>
            <person name="Neumann-Schaal M."/>
            <person name="Mast Y."/>
            <person name="Chronakova A."/>
        </authorList>
    </citation>
    <scope>NUCLEOTIDE SEQUENCE [LARGE SCALE GENOMIC DNA]</scope>
    <source>
        <strain evidence="7 8">BCCO 10_0856</strain>
    </source>
</reference>
<feature type="transmembrane region" description="Helical" evidence="5">
    <location>
        <begin position="45"/>
        <end position="66"/>
    </location>
</feature>
<evidence type="ECO:0000256" key="5">
    <source>
        <dbReference type="SAM" id="Phobius"/>
    </source>
</evidence>
<dbReference type="RefSeq" id="WP_319966978.1">
    <property type="nucleotide sequence ID" value="NZ_JAXAVW010000013.1"/>
</dbReference>